<name>A0A975RXX1_9BRAD</name>
<dbReference type="AlphaFoldDB" id="A0A975RXX1"/>
<protein>
    <recommendedName>
        <fullName evidence="4">DUF3325 domain-containing protein</fullName>
    </recommendedName>
</protein>
<evidence type="ECO:0000313" key="3">
    <source>
        <dbReference type="Proteomes" id="UP000676951"/>
    </source>
</evidence>
<dbReference type="RefSeq" id="WP_215604344.1">
    <property type="nucleotide sequence ID" value="NZ_CP076136.1"/>
</dbReference>
<organism evidence="2 3">
    <name type="scientific">Bradyrhizobium sediminis</name>
    <dbReference type="NCBI Taxonomy" id="2840469"/>
    <lineage>
        <taxon>Bacteria</taxon>
        <taxon>Pseudomonadati</taxon>
        <taxon>Pseudomonadota</taxon>
        <taxon>Alphaproteobacteria</taxon>
        <taxon>Hyphomicrobiales</taxon>
        <taxon>Nitrobacteraceae</taxon>
        <taxon>Bradyrhizobium</taxon>
    </lineage>
</organism>
<dbReference type="Proteomes" id="UP000676951">
    <property type="component" value="Chromosome"/>
</dbReference>
<keyword evidence="1" id="KW-0472">Membrane</keyword>
<reference evidence="2 3" key="1">
    <citation type="submission" date="2021-06" db="EMBL/GenBank/DDBJ databases">
        <title>Bradyrhizobium sp. S2-11-4 Genome sequencing.</title>
        <authorList>
            <person name="Jin L."/>
        </authorList>
    </citation>
    <scope>NUCLEOTIDE SEQUENCE [LARGE SCALE GENOMIC DNA]</scope>
    <source>
        <strain evidence="2 3">S2-11-4</strain>
    </source>
</reference>
<evidence type="ECO:0008006" key="4">
    <source>
        <dbReference type="Google" id="ProtNLM"/>
    </source>
</evidence>
<keyword evidence="1" id="KW-0812">Transmembrane</keyword>
<evidence type="ECO:0000313" key="2">
    <source>
        <dbReference type="EMBL" id="QWG23593.1"/>
    </source>
</evidence>
<dbReference type="EMBL" id="CP076136">
    <property type="protein sequence ID" value="QWG23593.1"/>
    <property type="molecule type" value="Genomic_DNA"/>
</dbReference>
<accession>A0A975RXX1</accession>
<evidence type="ECO:0000256" key="1">
    <source>
        <dbReference type="SAM" id="Phobius"/>
    </source>
</evidence>
<keyword evidence="3" id="KW-1185">Reference proteome</keyword>
<gene>
    <name evidence="2" type="ORF">KMZ93_01165</name>
</gene>
<feature type="transmembrane region" description="Helical" evidence="1">
    <location>
        <begin position="48"/>
        <end position="68"/>
    </location>
</feature>
<keyword evidence="1" id="KW-1133">Transmembrane helix</keyword>
<sequence length="116" mass="12265">MRDLLLQCSGVAAIAVALIHGVLGETKVLARATIEPPRLRTLIRLVWQAGTVAWIGGGVLLIAAPWMASDPARHWIVATLAVVFAFAALANAWAMRGRHFGWVALSAVVALAVAGY</sequence>
<feature type="transmembrane region" description="Helical" evidence="1">
    <location>
        <begin position="75"/>
        <end position="93"/>
    </location>
</feature>
<proteinExistence type="predicted"/>